<feature type="transmembrane region" description="Helical" evidence="6">
    <location>
        <begin position="43"/>
        <end position="64"/>
    </location>
</feature>
<evidence type="ECO:0000256" key="1">
    <source>
        <dbReference type="ARBA" id="ARBA00004141"/>
    </source>
</evidence>
<protein>
    <recommendedName>
        <fullName evidence="7">Rhodopsin domain-containing protein</fullName>
    </recommendedName>
</protein>
<comment type="caution">
    <text evidence="8">The sequence shown here is derived from an EMBL/GenBank/DDBJ whole genome shotgun (WGS) entry which is preliminary data.</text>
</comment>
<dbReference type="PANTHER" id="PTHR33048">
    <property type="entry name" value="PTH11-LIKE INTEGRAL MEMBRANE PROTEIN (AFU_ORTHOLOGUE AFUA_5G11245)"/>
    <property type="match status" value="1"/>
</dbReference>
<keyword evidence="2 6" id="KW-0812">Transmembrane</keyword>
<dbReference type="Proteomes" id="UP000664521">
    <property type="component" value="Unassembled WGS sequence"/>
</dbReference>
<dbReference type="InterPro" id="IPR049326">
    <property type="entry name" value="Rhodopsin_dom_fungi"/>
</dbReference>
<evidence type="ECO:0000256" key="6">
    <source>
        <dbReference type="SAM" id="Phobius"/>
    </source>
</evidence>
<feature type="transmembrane region" description="Helical" evidence="6">
    <location>
        <begin position="399"/>
        <end position="420"/>
    </location>
</feature>
<dbReference type="GO" id="GO:0016020">
    <property type="term" value="C:membrane"/>
    <property type="evidence" value="ECO:0007669"/>
    <property type="project" value="UniProtKB-SubCell"/>
</dbReference>
<keyword evidence="9" id="KW-1185">Reference proteome</keyword>
<feature type="transmembrane region" description="Helical" evidence="6">
    <location>
        <begin position="369"/>
        <end position="387"/>
    </location>
</feature>
<accession>A0A8H3FXJ3</accession>
<evidence type="ECO:0000256" key="4">
    <source>
        <dbReference type="ARBA" id="ARBA00023136"/>
    </source>
</evidence>
<dbReference type="EMBL" id="CAJPDS010000072">
    <property type="protein sequence ID" value="CAF9934091.1"/>
    <property type="molecule type" value="Genomic_DNA"/>
</dbReference>
<evidence type="ECO:0000256" key="3">
    <source>
        <dbReference type="ARBA" id="ARBA00022989"/>
    </source>
</evidence>
<feature type="transmembrane region" description="Helical" evidence="6">
    <location>
        <begin position="12"/>
        <end position="31"/>
    </location>
</feature>
<evidence type="ECO:0000259" key="7">
    <source>
        <dbReference type="Pfam" id="PF20684"/>
    </source>
</evidence>
<sequence length="570" mass="61457">MIHDDNPSYVLATGISMPILAIVFVALRFYTRRKQKLPYGLDDWLALPALFMVMGCGICLIVGVKLKVLGYPTPLAVLEGNPTYMTTTVSKIEYAFFMMQPLALGLTKLSFLFFYRRIFLSGNPRSPFGIATVFTICIIAAWMVSFFFAWVFVCGKHPSIYWYSLKASSAHCFETRKAIHGFAISDLLTDLMVFILPIPMVLQLHMSASRKVAILSVFSLGAVQGNLGIGDGKKGTDYDVNATRGLHWSVIEAGLALVACCLPSTRGLMTSSVQSAFHSLRSAIRLRSFKSGQSGDSKSSKILHSHTLKRNGSAASNVAMVEGPAANVVEAFALEDGMRTLPEEAQAVPGGIWVDKTTGGNASGERVDVAGALALVTAIILMLLGLSSTGNAVPWTHPLVLTTLPLAAFAVVGFIIVELLRHHCSGFSGMMTTTIVALLASVEQKYQAVTTSASYASRSTGSVVGIAVSGAVYQTVLTKGLWQRFGSLPEADQLIKGVKNNMGAMHGLKPQLERGIMEVHMYVLKHVFLVLLGFAALGAASNAFVGEHRLYKTMARSESAEERPPIVHLL</sequence>
<evidence type="ECO:0000313" key="8">
    <source>
        <dbReference type="EMBL" id="CAF9934091.1"/>
    </source>
</evidence>
<name>A0A8H3FXJ3_9LECA</name>
<organism evidence="8 9">
    <name type="scientific">Heterodermia speciosa</name>
    <dbReference type="NCBI Taxonomy" id="116794"/>
    <lineage>
        <taxon>Eukaryota</taxon>
        <taxon>Fungi</taxon>
        <taxon>Dikarya</taxon>
        <taxon>Ascomycota</taxon>
        <taxon>Pezizomycotina</taxon>
        <taxon>Lecanoromycetes</taxon>
        <taxon>OSLEUM clade</taxon>
        <taxon>Lecanoromycetidae</taxon>
        <taxon>Caliciales</taxon>
        <taxon>Physciaceae</taxon>
        <taxon>Heterodermia</taxon>
    </lineage>
</organism>
<evidence type="ECO:0000256" key="5">
    <source>
        <dbReference type="ARBA" id="ARBA00038359"/>
    </source>
</evidence>
<feature type="transmembrane region" description="Helical" evidence="6">
    <location>
        <begin position="94"/>
        <end position="115"/>
    </location>
</feature>
<feature type="transmembrane region" description="Helical" evidence="6">
    <location>
        <begin position="127"/>
        <end position="153"/>
    </location>
</feature>
<dbReference type="AlphaFoldDB" id="A0A8H3FXJ3"/>
<dbReference type="PANTHER" id="PTHR33048:SF157">
    <property type="entry name" value="INTEGRAL MEMBRANE PROTEIN"/>
    <property type="match status" value="1"/>
</dbReference>
<feature type="domain" description="Rhodopsin" evidence="7">
    <location>
        <begin position="27"/>
        <end position="269"/>
    </location>
</feature>
<evidence type="ECO:0000256" key="2">
    <source>
        <dbReference type="ARBA" id="ARBA00022692"/>
    </source>
</evidence>
<dbReference type="Pfam" id="PF20684">
    <property type="entry name" value="Fung_rhodopsin"/>
    <property type="match status" value="1"/>
</dbReference>
<dbReference type="InterPro" id="IPR052337">
    <property type="entry name" value="SAT4-like"/>
</dbReference>
<reference evidence="8" key="1">
    <citation type="submission" date="2021-03" db="EMBL/GenBank/DDBJ databases">
        <authorList>
            <person name="Tagirdzhanova G."/>
        </authorList>
    </citation>
    <scope>NUCLEOTIDE SEQUENCE</scope>
</reference>
<dbReference type="OrthoDB" id="5393606at2759"/>
<proteinExistence type="inferred from homology"/>
<feature type="transmembrane region" description="Helical" evidence="6">
    <location>
        <begin position="522"/>
        <end position="545"/>
    </location>
</feature>
<gene>
    <name evidence="8" type="ORF">HETSPECPRED_009103</name>
</gene>
<keyword evidence="3 6" id="KW-1133">Transmembrane helix</keyword>
<comment type="similarity">
    <text evidence="5">Belongs to the SAT4 family.</text>
</comment>
<comment type="subcellular location">
    <subcellularLocation>
        <location evidence="1">Membrane</location>
        <topology evidence="1">Multi-pass membrane protein</topology>
    </subcellularLocation>
</comment>
<keyword evidence="4 6" id="KW-0472">Membrane</keyword>
<evidence type="ECO:0000313" key="9">
    <source>
        <dbReference type="Proteomes" id="UP000664521"/>
    </source>
</evidence>